<sequence length="130" mass="14293">MIATKTPVASRKRHCSTFGCPSDHVAILQPDTTCYLPTVETCQKPNNALDMPYCPYLFVPCMPFTATYSLAHALACKPQEFDMWQLPGARLSVPGSAELVWAHISNKFVSYPSRNIVPSARVCATDTCHG</sequence>
<accession>A0A3M7M8U3</accession>
<proteinExistence type="predicted"/>
<reference evidence="1 2" key="1">
    <citation type="journal article" date="2014" name="PLoS ONE">
        <title>De novo Genome Assembly of the Fungal Plant Pathogen Pyrenophora semeniperda.</title>
        <authorList>
            <person name="Soliai M.M."/>
            <person name="Meyer S.E."/>
            <person name="Udall J.A."/>
            <person name="Elzinga D.E."/>
            <person name="Hermansen R.A."/>
            <person name="Bodily P.M."/>
            <person name="Hart A.A."/>
            <person name="Coleman C.E."/>
        </authorList>
    </citation>
    <scope>NUCLEOTIDE SEQUENCE [LARGE SCALE GENOMIC DNA]</scope>
    <source>
        <strain evidence="1 2">CCB06</strain>
        <tissue evidence="1">Mycelium</tissue>
    </source>
</reference>
<evidence type="ECO:0000313" key="1">
    <source>
        <dbReference type="EMBL" id="RMZ70814.1"/>
    </source>
</evidence>
<keyword evidence="2" id="KW-1185">Reference proteome</keyword>
<gene>
    <name evidence="1" type="ORF">GMOD_00008452</name>
</gene>
<name>A0A3M7M8U3_9PLEO</name>
<dbReference type="AlphaFoldDB" id="A0A3M7M8U3"/>
<evidence type="ECO:0000313" key="2">
    <source>
        <dbReference type="Proteomes" id="UP000265663"/>
    </source>
</evidence>
<dbReference type="EMBL" id="KE747825">
    <property type="protein sequence ID" value="RMZ70814.1"/>
    <property type="molecule type" value="Genomic_DNA"/>
</dbReference>
<organism evidence="1 2">
    <name type="scientific">Pyrenophora seminiperda CCB06</name>
    <dbReference type="NCBI Taxonomy" id="1302712"/>
    <lineage>
        <taxon>Eukaryota</taxon>
        <taxon>Fungi</taxon>
        <taxon>Dikarya</taxon>
        <taxon>Ascomycota</taxon>
        <taxon>Pezizomycotina</taxon>
        <taxon>Dothideomycetes</taxon>
        <taxon>Pleosporomycetidae</taxon>
        <taxon>Pleosporales</taxon>
        <taxon>Pleosporineae</taxon>
        <taxon>Pleosporaceae</taxon>
        <taxon>Pyrenophora</taxon>
    </lineage>
</organism>
<protein>
    <submittedName>
        <fullName evidence="1">Uncharacterized protein</fullName>
    </submittedName>
</protein>
<dbReference type="Proteomes" id="UP000265663">
    <property type="component" value="Unassembled WGS sequence"/>
</dbReference>